<dbReference type="Gene3D" id="3.60.10.10">
    <property type="entry name" value="Endonuclease/exonuclease/phosphatase"/>
    <property type="match status" value="1"/>
</dbReference>
<evidence type="ECO:0000313" key="3">
    <source>
        <dbReference type="EMBL" id="KAH9640311.1"/>
    </source>
</evidence>
<dbReference type="EMBL" id="JACEFF010000286">
    <property type="protein sequence ID" value="KAH9640311.1"/>
    <property type="molecule type" value="Genomic_DNA"/>
</dbReference>
<evidence type="ECO:0000259" key="2">
    <source>
        <dbReference type="Pfam" id="PF03372"/>
    </source>
</evidence>
<dbReference type="PANTHER" id="PTHR33776">
    <property type="entry name" value="ENDO/EXONUCLEASE/PHOSPHATASE DOMAIN-CONTAINING PROTEIN"/>
    <property type="match status" value="1"/>
</dbReference>
<sequence length="561" mass="64955">MDPINYVTIRRHKTMTKSRSTESINNSINTSPLSCDDNILVRSLDLSTNICSTIVSDLKDKIRDLKNNLESTQHEMENVILENIDLKKEIKNIQQELNVLRQLCRSPLTTFRHNMSSSMKKTVRRRLTNSFQISPLKLNESNTTISTALDKVSTSQAETYIIARQSDKKTEAQQVIATNFPQQQEVETVQEPKNNLLSPIITKPKLISSRPETQNINKRQKQEKRAFIVGGIQCRGLASQLCKSRLNNTYNDYRFLSIIKPNASTEEILTSIKLFDITPDDKLIISIGQNDTNTLKMTTELVLFLESIECPVLIINKYRQKKRFFEAKQIYNHVVFHQNIAGAINKSDDIEIAINLLRDKNCIVDFICLTETFIKSGDEENLKINAFKLVSTFSRKDQKRGGVCILIRQNIEYERIEWLENMTLEKHFEICGVRLKKYNINLLCVYRTPNSDLNIFLRKIQILLNKLHDKEHYKNIICGDFNIDILNNTKHKNEFINILYNYNFKPYITQPTRQNTCIDNIISDIKHSKGEVHELGLSDHNTGQTLTINSKNKLEHILNKY</sequence>
<evidence type="ECO:0000313" key="4">
    <source>
        <dbReference type="Proteomes" id="UP000814243"/>
    </source>
</evidence>
<dbReference type="InterPro" id="IPR005135">
    <property type="entry name" value="Endo/exonuclease/phosphatase"/>
</dbReference>
<keyword evidence="1" id="KW-0175">Coiled coil</keyword>
<feature type="coiled-coil region" evidence="1">
    <location>
        <begin position="55"/>
        <end position="103"/>
    </location>
</feature>
<dbReference type="Pfam" id="PF03372">
    <property type="entry name" value="Exo_endo_phos"/>
    <property type="match status" value="1"/>
</dbReference>
<accession>A0A922MPT0</accession>
<dbReference type="Proteomes" id="UP000814243">
    <property type="component" value="Unassembled WGS sequence"/>
</dbReference>
<dbReference type="PANTHER" id="PTHR33776:SF4">
    <property type="entry name" value="ENDONUCLEASE_EXONUCLEASE_PHOSPHATASE DOMAIN-CONTAINING PROTEIN"/>
    <property type="match status" value="1"/>
</dbReference>
<protein>
    <recommendedName>
        <fullName evidence="2">Endonuclease/exonuclease/phosphatase domain-containing protein</fullName>
    </recommendedName>
</protein>
<organism evidence="3 4">
    <name type="scientific">Spodoptera exigua</name>
    <name type="common">Beet armyworm</name>
    <name type="synonym">Noctua fulgens</name>
    <dbReference type="NCBI Taxonomy" id="7107"/>
    <lineage>
        <taxon>Eukaryota</taxon>
        <taxon>Metazoa</taxon>
        <taxon>Ecdysozoa</taxon>
        <taxon>Arthropoda</taxon>
        <taxon>Hexapoda</taxon>
        <taxon>Insecta</taxon>
        <taxon>Pterygota</taxon>
        <taxon>Neoptera</taxon>
        <taxon>Endopterygota</taxon>
        <taxon>Lepidoptera</taxon>
        <taxon>Glossata</taxon>
        <taxon>Ditrysia</taxon>
        <taxon>Noctuoidea</taxon>
        <taxon>Noctuidae</taxon>
        <taxon>Amphipyrinae</taxon>
        <taxon>Spodoptera</taxon>
    </lineage>
</organism>
<gene>
    <name evidence="3" type="ORF">HF086_001663</name>
</gene>
<reference evidence="3" key="1">
    <citation type="journal article" date="2021" name="G3 (Bethesda)">
        <title>Genome and transcriptome analysis of the beet armyworm Spodoptera exigua reveals targets for pest control. .</title>
        <authorList>
            <person name="Simon S."/>
            <person name="Breeschoten T."/>
            <person name="Jansen H.J."/>
            <person name="Dirks R.P."/>
            <person name="Schranz M.E."/>
            <person name="Ros V.I.D."/>
        </authorList>
    </citation>
    <scope>NUCLEOTIDE SEQUENCE</scope>
    <source>
        <strain evidence="3">TB_SE_WUR_2020</strain>
    </source>
</reference>
<dbReference type="AlphaFoldDB" id="A0A922MPT0"/>
<evidence type="ECO:0000256" key="1">
    <source>
        <dbReference type="SAM" id="Coils"/>
    </source>
</evidence>
<dbReference type="SUPFAM" id="SSF56219">
    <property type="entry name" value="DNase I-like"/>
    <property type="match status" value="1"/>
</dbReference>
<comment type="caution">
    <text evidence="3">The sequence shown here is derived from an EMBL/GenBank/DDBJ whole genome shotgun (WGS) entry which is preliminary data.</text>
</comment>
<feature type="domain" description="Endonuclease/exonuclease/phosphatase" evidence="2">
    <location>
        <begin position="350"/>
        <end position="540"/>
    </location>
</feature>
<name>A0A922MPT0_SPOEX</name>
<proteinExistence type="predicted"/>
<dbReference type="GO" id="GO:0003824">
    <property type="term" value="F:catalytic activity"/>
    <property type="evidence" value="ECO:0007669"/>
    <property type="project" value="InterPro"/>
</dbReference>
<dbReference type="InterPro" id="IPR036691">
    <property type="entry name" value="Endo/exonu/phosph_ase_sf"/>
</dbReference>